<feature type="domain" description="HAMP" evidence="17">
    <location>
        <begin position="172"/>
        <end position="224"/>
    </location>
</feature>
<evidence type="ECO:0000256" key="10">
    <source>
        <dbReference type="ARBA" id="ARBA00022777"/>
    </source>
</evidence>
<evidence type="ECO:0000256" key="14">
    <source>
        <dbReference type="ARBA" id="ARBA00023136"/>
    </source>
</evidence>
<evidence type="ECO:0000256" key="8">
    <source>
        <dbReference type="ARBA" id="ARBA00022692"/>
    </source>
</evidence>
<evidence type="ECO:0000259" key="17">
    <source>
        <dbReference type="PROSITE" id="PS50885"/>
    </source>
</evidence>
<dbReference type="AlphaFoldDB" id="A0A327WZM4"/>
<dbReference type="PRINTS" id="PR00344">
    <property type="entry name" value="BCTRLSENSOR"/>
</dbReference>
<dbReference type="InterPro" id="IPR036097">
    <property type="entry name" value="HisK_dim/P_sf"/>
</dbReference>
<dbReference type="CDD" id="cd06225">
    <property type="entry name" value="HAMP"/>
    <property type="match status" value="1"/>
</dbReference>
<evidence type="ECO:0000313" key="21">
    <source>
        <dbReference type="Proteomes" id="UP000287865"/>
    </source>
</evidence>
<keyword evidence="9" id="KW-0547">Nucleotide-binding</keyword>
<comment type="subcellular location">
    <subcellularLocation>
        <location evidence="2">Cell inner membrane</location>
        <topology evidence="2">Multi-pass membrane protein</topology>
    </subcellularLocation>
</comment>
<dbReference type="InterPro" id="IPR005467">
    <property type="entry name" value="His_kinase_dom"/>
</dbReference>
<organism evidence="18 20">
    <name type="scientific">Aliidiomarina maris</name>
    <dbReference type="NCBI Taxonomy" id="531312"/>
    <lineage>
        <taxon>Bacteria</taxon>
        <taxon>Pseudomonadati</taxon>
        <taxon>Pseudomonadota</taxon>
        <taxon>Gammaproteobacteria</taxon>
        <taxon>Alteromonadales</taxon>
        <taxon>Idiomarinaceae</taxon>
        <taxon>Aliidiomarina</taxon>
    </lineage>
</organism>
<dbReference type="InterPro" id="IPR036890">
    <property type="entry name" value="HATPase_C_sf"/>
</dbReference>
<dbReference type="SMART" id="SM00388">
    <property type="entry name" value="HisKA"/>
    <property type="match status" value="1"/>
</dbReference>
<evidence type="ECO:0000256" key="15">
    <source>
        <dbReference type="SAM" id="Phobius"/>
    </source>
</evidence>
<feature type="transmembrane region" description="Helical" evidence="15">
    <location>
        <begin position="12"/>
        <end position="37"/>
    </location>
</feature>
<dbReference type="NCBIfam" id="NF007004">
    <property type="entry name" value="PRK09467.1"/>
    <property type="match status" value="1"/>
</dbReference>
<accession>A0A327WZM4</accession>
<dbReference type="Proteomes" id="UP000249203">
    <property type="component" value="Unassembled WGS sequence"/>
</dbReference>
<keyword evidence="12 15" id="KW-1133">Transmembrane helix</keyword>
<dbReference type="SMART" id="SM00387">
    <property type="entry name" value="HATPase_c"/>
    <property type="match status" value="1"/>
</dbReference>
<dbReference type="PROSITE" id="PS50885">
    <property type="entry name" value="HAMP"/>
    <property type="match status" value="1"/>
</dbReference>
<dbReference type="Gene3D" id="3.30.565.10">
    <property type="entry name" value="Histidine kinase-like ATPase, C-terminal domain"/>
    <property type="match status" value="1"/>
</dbReference>
<keyword evidence="8 15" id="KW-0812">Transmembrane</keyword>
<dbReference type="PANTHER" id="PTHR44936">
    <property type="entry name" value="SENSOR PROTEIN CREC"/>
    <property type="match status" value="1"/>
</dbReference>
<dbReference type="InterPro" id="IPR003660">
    <property type="entry name" value="HAMP_dom"/>
</dbReference>
<evidence type="ECO:0000259" key="16">
    <source>
        <dbReference type="PROSITE" id="PS50109"/>
    </source>
</evidence>
<dbReference type="SUPFAM" id="SSF55874">
    <property type="entry name" value="ATPase domain of HSP90 chaperone/DNA topoisomerase II/histidine kinase"/>
    <property type="match status" value="1"/>
</dbReference>
<reference evidence="18 20" key="2">
    <citation type="submission" date="2018-06" db="EMBL/GenBank/DDBJ databases">
        <title>Genomic Encyclopedia of Type Strains, Phase III (KMG-III): the genomes of soil and plant-associated and newly described type strains.</title>
        <authorList>
            <person name="Whitman W."/>
        </authorList>
    </citation>
    <scope>NUCLEOTIDE SEQUENCE [LARGE SCALE GENOMIC DNA]</scope>
    <source>
        <strain evidence="18 20">CGMCC 1.15366</strain>
    </source>
</reference>
<keyword evidence="21" id="KW-1185">Reference proteome</keyword>
<dbReference type="PROSITE" id="PS50109">
    <property type="entry name" value="HIS_KIN"/>
    <property type="match status" value="1"/>
</dbReference>
<keyword evidence="11" id="KW-0067">ATP-binding</keyword>
<dbReference type="GO" id="GO:0000155">
    <property type="term" value="F:phosphorelay sensor kinase activity"/>
    <property type="evidence" value="ECO:0007669"/>
    <property type="project" value="InterPro"/>
</dbReference>
<dbReference type="EC" id="2.7.13.3" evidence="3"/>
<evidence type="ECO:0000313" key="18">
    <source>
        <dbReference type="EMBL" id="RAJ99180.1"/>
    </source>
</evidence>
<comment type="catalytic activity">
    <reaction evidence="1">
        <text>ATP + protein L-histidine = ADP + protein N-phospho-L-histidine.</text>
        <dbReference type="EC" id="2.7.13.3"/>
    </reaction>
</comment>
<proteinExistence type="predicted"/>
<sequence length="453" mass="50629">MWRWTPRTAFARTIALIAFVLVINQAVSYLMIAVYVVKPGVQQIVHLLGSNLQTRILLEQVEGPERQPLLAQYNAMGGAQRFSAQEAEQMGVDYAQPYEFLAAELSYVMQEPVQVRMASYNSTFFWVQRSQEPDSWYRVVLSEFDDRALSPLLFYLALIGSLSVLGGIAFARWLNRPLQALQLAARRIAAGEDPGQLEERGASEIMQVTQAFNQMSRGIQRLEQDRALLLAGISHDLRTPLTRIRLATEMMPPSEDYLVEGIVHDIDDMNAIIDQFIDYVRARDHVNFSEEDLNVLIQDVIESVQYVTDAPSEDLFHLNLGDLPLVQLQAVAMKRVLSNLIDNARHYGSTPITIRTGAQGIYADGNVRKDARIWIEVIDSGEGIDEAQLDEVFEPFMQGNLARGGEGSGLGLAIVKRFVQLHGGDIQLRNQAGAGLCVRIELPVRQPTQHAVG</sequence>
<evidence type="ECO:0000313" key="20">
    <source>
        <dbReference type="Proteomes" id="UP000249203"/>
    </source>
</evidence>
<keyword evidence="6" id="KW-0597">Phosphoprotein</keyword>
<dbReference type="EMBL" id="QLMD01000003">
    <property type="protein sequence ID" value="RAJ99180.1"/>
    <property type="molecule type" value="Genomic_DNA"/>
</dbReference>
<dbReference type="SUPFAM" id="SSF158472">
    <property type="entry name" value="HAMP domain-like"/>
    <property type="match status" value="1"/>
</dbReference>
<evidence type="ECO:0000256" key="2">
    <source>
        <dbReference type="ARBA" id="ARBA00004429"/>
    </source>
</evidence>
<dbReference type="InterPro" id="IPR003661">
    <property type="entry name" value="HisK_dim/P_dom"/>
</dbReference>
<dbReference type="SMART" id="SM00304">
    <property type="entry name" value="HAMP"/>
    <property type="match status" value="1"/>
</dbReference>
<name>A0A327WZM4_9GAMM</name>
<dbReference type="CDD" id="cd00082">
    <property type="entry name" value="HisKA"/>
    <property type="match status" value="1"/>
</dbReference>
<dbReference type="FunFam" id="1.10.287.130:FF:000006">
    <property type="entry name" value="Osmolarity two-component histidine kinase EnvZ"/>
    <property type="match status" value="1"/>
</dbReference>
<keyword evidence="4" id="KW-1003">Cell membrane</keyword>
<keyword evidence="14 15" id="KW-0472">Membrane</keyword>
<dbReference type="OrthoDB" id="9804645at2"/>
<feature type="domain" description="Histidine kinase" evidence="16">
    <location>
        <begin position="232"/>
        <end position="446"/>
    </location>
</feature>
<dbReference type="Pfam" id="PF02518">
    <property type="entry name" value="HATPase_c"/>
    <property type="match status" value="1"/>
</dbReference>
<comment type="caution">
    <text evidence="18">The sequence shown here is derived from an EMBL/GenBank/DDBJ whole genome shotgun (WGS) entry which is preliminary data.</text>
</comment>
<dbReference type="Pfam" id="PF00512">
    <property type="entry name" value="HisKA"/>
    <property type="match status" value="1"/>
</dbReference>
<protein>
    <recommendedName>
        <fullName evidence="3">histidine kinase</fullName>
        <ecNumber evidence="3">2.7.13.3</ecNumber>
    </recommendedName>
</protein>
<keyword evidence="5" id="KW-0997">Cell inner membrane</keyword>
<evidence type="ECO:0000256" key="1">
    <source>
        <dbReference type="ARBA" id="ARBA00000085"/>
    </source>
</evidence>
<dbReference type="InterPro" id="IPR003594">
    <property type="entry name" value="HATPase_dom"/>
</dbReference>
<dbReference type="EMBL" id="PIPK01000002">
    <property type="protein sequence ID" value="RUO27674.1"/>
    <property type="molecule type" value="Genomic_DNA"/>
</dbReference>
<evidence type="ECO:0000256" key="13">
    <source>
        <dbReference type="ARBA" id="ARBA00023012"/>
    </source>
</evidence>
<keyword evidence="10 18" id="KW-0418">Kinase</keyword>
<feature type="transmembrane region" description="Helical" evidence="15">
    <location>
        <begin position="152"/>
        <end position="174"/>
    </location>
</feature>
<dbReference type="PANTHER" id="PTHR44936:SF5">
    <property type="entry name" value="SENSOR HISTIDINE KINASE ENVZ"/>
    <property type="match status" value="1"/>
</dbReference>
<keyword evidence="7" id="KW-0808">Transferase</keyword>
<keyword evidence="13" id="KW-0902">Two-component regulatory system</keyword>
<dbReference type="Pfam" id="PF00672">
    <property type="entry name" value="HAMP"/>
    <property type="match status" value="1"/>
</dbReference>
<evidence type="ECO:0000256" key="3">
    <source>
        <dbReference type="ARBA" id="ARBA00012438"/>
    </source>
</evidence>
<evidence type="ECO:0000256" key="5">
    <source>
        <dbReference type="ARBA" id="ARBA00022519"/>
    </source>
</evidence>
<dbReference type="RefSeq" id="WP_111568786.1">
    <property type="nucleotide sequence ID" value="NZ_PIPK01000002.1"/>
</dbReference>
<reference evidence="19 21" key="1">
    <citation type="journal article" date="2018" name="Front. Microbiol.">
        <title>Genome-Based Analysis Reveals the Taxonomy and Diversity of the Family Idiomarinaceae.</title>
        <authorList>
            <person name="Liu Y."/>
            <person name="Lai Q."/>
            <person name="Shao Z."/>
        </authorList>
    </citation>
    <scope>NUCLEOTIDE SEQUENCE [LARGE SCALE GENOMIC DNA]</scope>
    <source>
        <strain evidence="19 21">CF12-14</strain>
    </source>
</reference>
<evidence type="ECO:0000256" key="7">
    <source>
        <dbReference type="ARBA" id="ARBA00022679"/>
    </source>
</evidence>
<dbReference type="GO" id="GO:0005886">
    <property type="term" value="C:plasma membrane"/>
    <property type="evidence" value="ECO:0007669"/>
    <property type="project" value="UniProtKB-SubCell"/>
</dbReference>
<evidence type="ECO:0000256" key="9">
    <source>
        <dbReference type="ARBA" id="ARBA00022741"/>
    </source>
</evidence>
<dbReference type="InterPro" id="IPR004358">
    <property type="entry name" value="Sig_transdc_His_kin-like_C"/>
</dbReference>
<evidence type="ECO:0000313" key="19">
    <source>
        <dbReference type="EMBL" id="RUO27674.1"/>
    </source>
</evidence>
<evidence type="ECO:0000256" key="6">
    <source>
        <dbReference type="ARBA" id="ARBA00022553"/>
    </source>
</evidence>
<evidence type="ECO:0000256" key="11">
    <source>
        <dbReference type="ARBA" id="ARBA00022840"/>
    </source>
</evidence>
<evidence type="ECO:0000256" key="12">
    <source>
        <dbReference type="ARBA" id="ARBA00022989"/>
    </source>
</evidence>
<evidence type="ECO:0000256" key="4">
    <source>
        <dbReference type="ARBA" id="ARBA00022475"/>
    </source>
</evidence>
<dbReference type="Gene3D" id="1.10.287.130">
    <property type="match status" value="1"/>
</dbReference>
<dbReference type="GO" id="GO:0005524">
    <property type="term" value="F:ATP binding"/>
    <property type="evidence" value="ECO:0007669"/>
    <property type="project" value="UniProtKB-KW"/>
</dbReference>
<dbReference type="SUPFAM" id="SSF47384">
    <property type="entry name" value="Homodimeric domain of signal transducing histidine kinase"/>
    <property type="match status" value="1"/>
</dbReference>
<gene>
    <name evidence="18" type="ORF">B0I24_103174</name>
    <name evidence="19" type="ORF">CWE07_03385</name>
</gene>
<dbReference type="Proteomes" id="UP000287865">
    <property type="component" value="Unassembled WGS sequence"/>
</dbReference>
<dbReference type="InterPro" id="IPR050980">
    <property type="entry name" value="2C_sensor_his_kinase"/>
</dbReference>